<name>A0A9D2WNU0_9FIRM</name>
<keyword evidence="3" id="KW-0732">Signal</keyword>
<feature type="chain" id="PRO_5039372082" evidence="3">
    <location>
        <begin position="24"/>
        <end position="1870"/>
    </location>
</feature>
<feature type="compositionally biased region" description="Polar residues" evidence="2">
    <location>
        <begin position="894"/>
        <end position="913"/>
    </location>
</feature>
<feature type="signal peptide" evidence="3">
    <location>
        <begin position="1"/>
        <end position="23"/>
    </location>
</feature>
<evidence type="ECO:0000259" key="4">
    <source>
        <dbReference type="Pfam" id="PF25023"/>
    </source>
</evidence>
<dbReference type="InterPro" id="IPR050708">
    <property type="entry name" value="T6SS_VgrG/RHS"/>
</dbReference>
<comment type="caution">
    <text evidence="5">The sequence shown here is derived from an EMBL/GenBank/DDBJ whole genome shotgun (WGS) entry which is preliminary data.</text>
</comment>
<dbReference type="InterPro" id="IPR022385">
    <property type="entry name" value="Rhs_assc_core"/>
</dbReference>
<keyword evidence="6" id="KW-1185">Reference proteome</keyword>
<dbReference type="InterPro" id="IPR006530">
    <property type="entry name" value="YD"/>
</dbReference>
<sequence>MKKCLVYILIITFLINIPLPALAQNSGAATALTDADKIANLENSLPQLGNYPLLSGEADDDKTTPIDFKLDKFIQIEKTEPLPPTSKEAAALKMQANESLNSLKTLQEEKNKRDPLETLGKPISAELYNSLISNNRQDLLDELLAQGRTISDEVYGTTPPATSSVSREVYGATNHEALAAAASSGEDQAWYSAFVGPSTTNGVNNEQYSAWADIDEIISPQTGDLTVKQTDIKLPGRNGLDLNISRLYQSNQALWGDLRTSGDRGGYSDYATYYQNRYNLGLGWSFCFPSVQVEKIGYESNGRIYFKKELYYHTGDGRVYHVDSSSSSGGTYSTLEKYYDKDAKFNLGDTSFSNGQTTSRYSFITADQTKQYFAEDGRLLGIKDRFNNQITFKHTEKPVANYTPNNDFEYEETVGLWKTAGESRIKAPFSYDETFGKDDTSSLKYSGTVKSKALSSFIPVLPNTEYYYSAYFYDQLTSGSTQLSCRVYDHNFDVIQMGAIGPNAKNTWNFKQGSMPTNDEARYVQFEFYNTDLGDDIDGTVWLDKVRFDRAWPLISEITDSIGRKVTFTYTDTLYQNEDPLDPAAGTITVNVTDPAAANSYTITYDKIRVQAEVDWYLLDEEGNKITSWCEQRRYPLLYRSYNGDLYDIYSYTNTIERFNFLDPAVHSDSPTVARALLSQMELRNSKTVYNYGLTTKPLGGHGLCETHKVAERYENKVNSSGEYFGSYNRRTYTYNQSTSTMQQDNGLAIKHTYQYNSAHKGDLKYKKEQHNTTSGDKEITYYEQYDAVFRDKPTRLKTEQHNAGGNVNTFYRGYTYSDWGGIATETALLTPAQWNNPTEKSRHTTSYTYHPDYKFLTSTSYYQKPGLLLTESTSYDSLGRIATATNAKGETTNYQYGDTNHPGNCTRTNIQHSDGRTTRTDYSYAGAYYAFPSTITSYYTEEGVQKTSATHKSYEFIRGNVTSETDASGNTTRYSYDTQGRLKKTTHPQSTGQDGNYVVEEHTDYYNYIDLSGSWIETPQRTFGVYNYSTANGSEFKYSLDFYDDHGNLLLSQYWDYNRGVYVPAVYGYDSYNQLTWHKDANGNKTTYQSDEWGRLKKVTDPQGNYHAFDYNLINRTKTTTFVPSDTGAAENHYVETSDQWGRTISRKGYPNGPGGAAVEEKYEYDLVGNLTKLTDPNNNSTQYSYDALNQLTKVTNPLGEITDYAYDRLGDLTQIKQYQGAATFPTVQQYSERGAMVAKQPPAGQPTTYKYNANGLPVQIKDASGKITALEYYQDSRLSQKTANQDRIQYYYYPLGIVEKYQPLNGDTLRYLFYCTGQIGYRITAESYVAGFEYDLLGNRTKVTHPGNLATNYQYNNLNRLTTVTADGKNYTYEYYGDGMVKAVNYPQLTDGTSMRTEYTYDNSNRLKTMHNKLGSQTITQYSYNYDNNGNITSVTENGQTTNYTYDALNRLTGIQRPGGEHVSYQYDSRGNRTVASPNDSGLDGFIPGDFSYNNWDQLATFTTGGQTNNYSYDPEGLRTKKVTPSGITRYHYDNTGRVITESNAGDYVTAQTIWGNQALARKVGTSYYYYLYNGHGDVTKVIDQNGNIVNSYSYDEWGNILSQQEQLPQPLKYAGEYYDDESGLYYLRARYYDPTVGRFISKDSDEGNVTNPLNLNLYTYCENDPVNNVDPSGHNPVILGLYAYASKVLTSPDTQNDLRLISIDIQKKDYLAAGLDTIGLLVPAGTGFGELSKPVQKGVVWLSKQLGKSVDEVLEMVGKAGEYASSSAQYQRLKQSLATKEIQSVVKTTKHGAERLITRGFTPSDISDLKLSPSKVMTQTDGASVYIKDIGNGKFNIIVESENGVVTALKNIGQNSLNRLSKNYGWK</sequence>
<dbReference type="EC" id="3.1.-.-" evidence="5"/>
<proteinExistence type="predicted"/>
<dbReference type="Pfam" id="PF25023">
    <property type="entry name" value="TEN_YD-shell"/>
    <property type="match status" value="1"/>
</dbReference>
<evidence type="ECO:0000256" key="2">
    <source>
        <dbReference type="SAM" id="MobiDB-lite"/>
    </source>
</evidence>
<protein>
    <submittedName>
        <fullName evidence="5">tRNA(Glu)-specific nuclease WapA</fullName>
        <ecNumber evidence="5">3.1.-.-</ecNumber>
    </submittedName>
</protein>
<dbReference type="PANTHER" id="PTHR32305:SF15">
    <property type="entry name" value="PROTEIN RHSA-RELATED"/>
    <property type="match status" value="1"/>
</dbReference>
<evidence type="ECO:0000256" key="1">
    <source>
        <dbReference type="ARBA" id="ARBA00022737"/>
    </source>
</evidence>
<reference evidence="5" key="1">
    <citation type="submission" date="2016-02" db="EMBL/GenBank/DDBJ databases">
        <title>Draft Genome Sequence of Sporotomaculum syntrophicum Strain FB, a Syntrophic Benzoate Degrader.</title>
        <authorList>
            <person name="Nobu M.K."/>
            <person name="Narihiro T."/>
            <person name="Qiu Y.-L."/>
            <person name="Ohashi A."/>
            <person name="Liu W.-T."/>
            <person name="Yuji S."/>
        </authorList>
    </citation>
    <scope>NUCLEOTIDE SEQUENCE</scope>
    <source>
        <strain evidence="5">FB</strain>
    </source>
</reference>
<dbReference type="InterPro" id="IPR056823">
    <property type="entry name" value="TEN-like_YD-shell"/>
</dbReference>
<evidence type="ECO:0000256" key="3">
    <source>
        <dbReference type="SAM" id="SignalP"/>
    </source>
</evidence>
<dbReference type="GO" id="GO:0016787">
    <property type="term" value="F:hydrolase activity"/>
    <property type="evidence" value="ECO:0007669"/>
    <property type="project" value="UniProtKB-KW"/>
</dbReference>
<feature type="domain" description="Teneurin-like YD-shell" evidence="4">
    <location>
        <begin position="1392"/>
        <end position="1669"/>
    </location>
</feature>
<dbReference type="NCBIfam" id="TIGR01643">
    <property type="entry name" value="YD_repeat_2x"/>
    <property type="match status" value="7"/>
</dbReference>
<dbReference type="RefSeq" id="WP_161822378.1">
    <property type="nucleotide sequence ID" value="NZ_LSRS01000004.1"/>
</dbReference>
<dbReference type="Pfam" id="PF05593">
    <property type="entry name" value="RHS_repeat"/>
    <property type="match status" value="4"/>
</dbReference>
<evidence type="ECO:0000313" key="5">
    <source>
        <dbReference type="EMBL" id="KAF1084887.1"/>
    </source>
</evidence>
<dbReference type="Gene3D" id="2.180.10.10">
    <property type="entry name" value="RHS repeat-associated core"/>
    <property type="match status" value="1"/>
</dbReference>
<dbReference type="OrthoDB" id="513777at2"/>
<keyword evidence="1" id="KW-0677">Repeat</keyword>
<keyword evidence="5" id="KW-0378">Hydrolase</keyword>
<feature type="region of interest" description="Disordered" evidence="2">
    <location>
        <begin position="894"/>
        <end position="917"/>
    </location>
</feature>
<gene>
    <name evidence="5" type="primary">wapA_1</name>
    <name evidence="5" type="ORF">SPSYN_02057</name>
</gene>
<dbReference type="Proteomes" id="UP000798488">
    <property type="component" value="Unassembled WGS sequence"/>
</dbReference>
<organism evidence="5 6">
    <name type="scientific">Sporotomaculum syntrophicum</name>
    <dbReference type="NCBI Taxonomy" id="182264"/>
    <lineage>
        <taxon>Bacteria</taxon>
        <taxon>Bacillati</taxon>
        <taxon>Bacillota</taxon>
        <taxon>Clostridia</taxon>
        <taxon>Eubacteriales</taxon>
        <taxon>Desulfallaceae</taxon>
        <taxon>Sporotomaculum</taxon>
    </lineage>
</organism>
<dbReference type="InterPro" id="IPR031325">
    <property type="entry name" value="RHS_repeat"/>
</dbReference>
<dbReference type="PANTHER" id="PTHR32305">
    <property type="match status" value="1"/>
</dbReference>
<accession>A0A9D2WNU0</accession>
<dbReference type="NCBIfam" id="TIGR03696">
    <property type="entry name" value="Rhs_assc_core"/>
    <property type="match status" value="1"/>
</dbReference>
<evidence type="ECO:0000313" key="6">
    <source>
        <dbReference type="Proteomes" id="UP000798488"/>
    </source>
</evidence>
<dbReference type="EMBL" id="LSRS01000004">
    <property type="protein sequence ID" value="KAF1084887.1"/>
    <property type="molecule type" value="Genomic_DNA"/>
</dbReference>